<dbReference type="InParanoid" id="G2YNF2"/>
<dbReference type="EMBL" id="FQ790346">
    <property type="protein sequence ID" value="CCD53150.1"/>
    <property type="molecule type" value="Genomic_DNA"/>
</dbReference>
<accession>G2YNF2</accession>
<dbReference type="Proteomes" id="UP000008177">
    <property type="component" value="Unplaced contigs"/>
</dbReference>
<reference evidence="2" key="1">
    <citation type="journal article" date="2011" name="PLoS Genet.">
        <title>Genomic analysis of the necrotrophic fungal pathogens Sclerotinia sclerotiorum and Botrytis cinerea.</title>
        <authorList>
            <person name="Amselem J."/>
            <person name="Cuomo C.A."/>
            <person name="van Kan J.A."/>
            <person name="Viaud M."/>
            <person name="Benito E.P."/>
            <person name="Couloux A."/>
            <person name="Coutinho P.M."/>
            <person name="de Vries R.P."/>
            <person name="Dyer P.S."/>
            <person name="Fillinger S."/>
            <person name="Fournier E."/>
            <person name="Gout L."/>
            <person name="Hahn M."/>
            <person name="Kohn L."/>
            <person name="Lapalu N."/>
            <person name="Plummer K.M."/>
            <person name="Pradier J.M."/>
            <person name="Quevillon E."/>
            <person name="Sharon A."/>
            <person name="Simon A."/>
            <person name="ten Have A."/>
            <person name="Tudzynski B."/>
            <person name="Tudzynski P."/>
            <person name="Wincker P."/>
            <person name="Andrew M."/>
            <person name="Anthouard V."/>
            <person name="Beever R.E."/>
            <person name="Beffa R."/>
            <person name="Benoit I."/>
            <person name="Bouzid O."/>
            <person name="Brault B."/>
            <person name="Chen Z."/>
            <person name="Choquer M."/>
            <person name="Collemare J."/>
            <person name="Cotton P."/>
            <person name="Danchin E.G."/>
            <person name="Da Silva C."/>
            <person name="Gautier A."/>
            <person name="Giraud C."/>
            <person name="Giraud T."/>
            <person name="Gonzalez C."/>
            <person name="Grossetete S."/>
            <person name="Guldener U."/>
            <person name="Henrissat B."/>
            <person name="Howlett B.J."/>
            <person name="Kodira C."/>
            <person name="Kretschmer M."/>
            <person name="Lappartient A."/>
            <person name="Leroch M."/>
            <person name="Levis C."/>
            <person name="Mauceli E."/>
            <person name="Neuveglise C."/>
            <person name="Oeser B."/>
            <person name="Pearson M."/>
            <person name="Poulain J."/>
            <person name="Poussereau N."/>
            <person name="Quesneville H."/>
            <person name="Rascle C."/>
            <person name="Schumacher J."/>
            <person name="Segurens B."/>
            <person name="Sexton A."/>
            <person name="Silva E."/>
            <person name="Sirven C."/>
            <person name="Soanes D.M."/>
            <person name="Talbot N.J."/>
            <person name="Templeton M."/>
            <person name="Yandava C."/>
            <person name="Yarden O."/>
            <person name="Zeng Q."/>
            <person name="Rollins J.A."/>
            <person name="Lebrun M.H."/>
            <person name="Dickman M."/>
        </authorList>
    </citation>
    <scope>NUCLEOTIDE SEQUENCE [LARGE SCALE GENOMIC DNA]</scope>
    <source>
        <strain evidence="2">T4</strain>
    </source>
</reference>
<name>G2YNF2_BOTF4</name>
<dbReference type="HOGENOM" id="CLU_1959245_0_0_1"/>
<gene>
    <name evidence="1" type="ORF">BofuT4_P121690.1</name>
</gene>
<evidence type="ECO:0000313" key="1">
    <source>
        <dbReference type="EMBL" id="CCD53150.1"/>
    </source>
</evidence>
<dbReference type="AlphaFoldDB" id="G2YNF2"/>
<organism evidence="1 2">
    <name type="scientific">Botryotinia fuckeliana (strain T4)</name>
    <name type="common">Noble rot fungus</name>
    <name type="synonym">Botrytis cinerea</name>
    <dbReference type="NCBI Taxonomy" id="999810"/>
    <lineage>
        <taxon>Eukaryota</taxon>
        <taxon>Fungi</taxon>
        <taxon>Dikarya</taxon>
        <taxon>Ascomycota</taxon>
        <taxon>Pezizomycotina</taxon>
        <taxon>Leotiomycetes</taxon>
        <taxon>Helotiales</taxon>
        <taxon>Sclerotiniaceae</taxon>
        <taxon>Botrytis</taxon>
    </lineage>
</organism>
<protein>
    <submittedName>
        <fullName evidence="1">Uncharacterized protein</fullName>
    </submittedName>
</protein>
<proteinExistence type="predicted"/>
<sequence length="128" mass="14460">MCFAEKVEGGLYDLSEVPAGVVSNSAGELLSHCTCAWYISDYFVRNASTSHPLEESFVTSSNTHPPIDKASRVQLKTDEKDNLYTSESTPMVYHQLGRRRIQQAEQRCQDLTQSNSPLFTERCLQILR</sequence>
<evidence type="ECO:0000313" key="2">
    <source>
        <dbReference type="Proteomes" id="UP000008177"/>
    </source>
</evidence>